<evidence type="ECO:0000256" key="1">
    <source>
        <dbReference type="ARBA" id="ARBA00004442"/>
    </source>
</evidence>
<keyword evidence="3" id="KW-0998">Cell outer membrane</keyword>
<evidence type="ECO:0000256" key="3">
    <source>
        <dbReference type="ARBA" id="ARBA00023237"/>
    </source>
</evidence>
<reference evidence="6 7" key="1">
    <citation type="submission" date="2019-05" db="EMBL/GenBank/DDBJ databases">
        <title>Algicella ahnfeltiae gen. nov., sp. nov., a novel marine bacterium of the family Flavobacteriaceae isolated from a red alga.</title>
        <authorList>
            <person name="Nedashkovskaya O.I."/>
            <person name="Kukhlevskiy A.D."/>
            <person name="Kim S.-G."/>
            <person name="Zhukova N.V."/>
            <person name="Mikhailov V.V."/>
        </authorList>
    </citation>
    <scope>NUCLEOTIDE SEQUENCE [LARGE SCALE GENOMIC DNA]</scope>
    <source>
        <strain evidence="6 7">10Alg115</strain>
    </source>
</reference>
<dbReference type="PANTHER" id="PTHR30329">
    <property type="entry name" value="STATOR ELEMENT OF FLAGELLAR MOTOR COMPLEX"/>
    <property type="match status" value="1"/>
</dbReference>
<evidence type="ECO:0000259" key="5">
    <source>
        <dbReference type="PROSITE" id="PS51123"/>
    </source>
</evidence>
<gene>
    <name evidence="6" type="ORF">FF125_09365</name>
</gene>
<evidence type="ECO:0000313" key="7">
    <source>
        <dbReference type="Proteomes" id="UP000306229"/>
    </source>
</evidence>
<accession>A0A5B7TQX2</accession>
<evidence type="ECO:0000313" key="6">
    <source>
        <dbReference type="EMBL" id="QCX38628.1"/>
    </source>
</evidence>
<dbReference type="SUPFAM" id="SSF49478">
    <property type="entry name" value="Cna protein B-type domain"/>
    <property type="match status" value="1"/>
</dbReference>
<dbReference type="Pfam" id="PF00691">
    <property type="entry name" value="OmpA"/>
    <property type="match status" value="1"/>
</dbReference>
<dbReference type="CDD" id="cd07185">
    <property type="entry name" value="OmpA_C-like"/>
    <property type="match status" value="1"/>
</dbReference>
<dbReference type="EMBL" id="CP040749">
    <property type="protein sequence ID" value="QCX38628.1"/>
    <property type="molecule type" value="Genomic_DNA"/>
</dbReference>
<name>A0A5B7TQX2_9FLAO</name>
<dbReference type="GO" id="GO:0009279">
    <property type="term" value="C:cell outer membrane"/>
    <property type="evidence" value="ECO:0007669"/>
    <property type="project" value="UniProtKB-SubCell"/>
</dbReference>
<proteinExistence type="predicted"/>
<dbReference type="Gene3D" id="2.60.40.1120">
    <property type="entry name" value="Carboxypeptidase-like, regulatory domain"/>
    <property type="match status" value="1"/>
</dbReference>
<dbReference type="InterPro" id="IPR013783">
    <property type="entry name" value="Ig-like_fold"/>
</dbReference>
<dbReference type="InterPro" id="IPR006664">
    <property type="entry name" value="OMP_bac"/>
</dbReference>
<dbReference type="SUPFAM" id="SSF103088">
    <property type="entry name" value="OmpA-like"/>
    <property type="match status" value="1"/>
</dbReference>
<dbReference type="KEGG" id="fbe:FF125_09365"/>
<dbReference type="Proteomes" id="UP000306229">
    <property type="component" value="Chromosome"/>
</dbReference>
<dbReference type="InterPro" id="IPR036737">
    <property type="entry name" value="OmpA-like_sf"/>
</dbReference>
<feature type="domain" description="OmpA-like" evidence="5">
    <location>
        <begin position="498"/>
        <end position="618"/>
    </location>
</feature>
<evidence type="ECO:0000256" key="4">
    <source>
        <dbReference type="PROSITE-ProRule" id="PRU00473"/>
    </source>
</evidence>
<dbReference type="PROSITE" id="PS51123">
    <property type="entry name" value="OMPA_2"/>
    <property type="match status" value="1"/>
</dbReference>
<sequence length="618" mass="69939">MGSLLFKKANIVNAFLKETKKNINHFKLFAMNKLLKSVLLLFVFAFAFTLTAQDKSQDKDEPLDRNYFQISPRFGYDFPTYNNDTPYIDYEGGLDLGLSLDYYWTWYGVGVDFDYIMNQPKSTYKTDNIFETDLSTPINTFSLSEDKITRMFYGIGPNFQYRTKSGKFTAELNTRFGLANIDGGRTYLEGSSGRFTHPLNFHAGYKDSGVLTYKGQVRFTYYISKHLGINAGAYYMNHMDVEELSEGGRSAMYQPIFVARDKNDQPVNTLEAEPIMRTTPSKHDISSYGAFVGVTLKLGKTKKKEEECELCSETCKINITAKDKFTGQLLANTEIVLEDLTGTVIQTGTTNEFGEVVFKDVAPEDYVLKGKLHDIELQAEKIVKTDFEACLKNNRLGVEKVIWYTDENYILKGNVVECSQAEGIQGVAIKVRDKINAGEKNTISDEKGDFLVHLKQVSTYALNGKKDGYYSNEVEVKTAAYNRNKTLFIEFEMCIDPCGKAINLENINFDLDKAEILSESLPDLRRIVKLMKDNPTIHVELSSHTDSQGGDAYNKRLSQRRADATVAYIVTLGIAKERLKARGAGESELKNKKCIDNVPCSDDEHKINRRTEFKVICN</sequence>
<evidence type="ECO:0000256" key="2">
    <source>
        <dbReference type="ARBA" id="ARBA00023136"/>
    </source>
</evidence>
<organism evidence="6 7">
    <name type="scientific">Aureibaculum algae</name>
    <dbReference type="NCBI Taxonomy" id="2584122"/>
    <lineage>
        <taxon>Bacteria</taxon>
        <taxon>Pseudomonadati</taxon>
        <taxon>Bacteroidota</taxon>
        <taxon>Flavobacteriia</taxon>
        <taxon>Flavobacteriales</taxon>
        <taxon>Flavobacteriaceae</taxon>
        <taxon>Aureibaculum</taxon>
    </lineage>
</organism>
<dbReference type="PANTHER" id="PTHR30329:SF21">
    <property type="entry name" value="LIPOPROTEIN YIAD-RELATED"/>
    <property type="match status" value="1"/>
</dbReference>
<protein>
    <submittedName>
        <fullName evidence="6">OmpA family protein</fullName>
    </submittedName>
</protein>
<dbReference type="Gene3D" id="2.60.40.10">
    <property type="entry name" value="Immunoglobulins"/>
    <property type="match status" value="1"/>
</dbReference>
<comment type="subcellular location">
    <subcellularLocation>
        <location evidence="1">Cell outer membrane</location>
    </subcellularLocation>
</comment>
<keyword evidence="2 4" id="KW-0472">Membrane</keyword>
<dbReference type="PRINTS" id="PR01021">
    <property type="entry name" value="OMPADOMAIN"/>
</dbReference>
<dbReference type="Gene3D" id="3.30.1330.60">
    <property type="entry name" value="OmpA-like domain"/>
    <property type="match status" value="1"/>
</dbReference>
<dbReference type="InterPro" id="IPR006665">
    <property type="entry name" value="OmpA-like"/>
</dbReference>
<keyword evidence="7" id="KW-1185">Reference proteome</keyword>
<dbReference type="AlphaFoldDB" id="A0A5B7TQX2"/>
<dbReference type="OrthoDB" id="9782229at2"/>
<dbReference type="InterPro" id="IPR050330">
    <property type="entry name" value="Bact_OuterMem_StrucFunc"/>
</dbReference>